<evidence type="ECO:0000313" key="2">
    <source>
        <dbReference type="Proteomes" id="UP001151760"/>
    </source>
</evidence>
<gene>
    <name evidence="1" type="ORF">Tco_0891584</name>
</gene>
<comment type="caution">
    <text evidence="1">The sequence shown here is derived from an EMBL/GenBank/DDBJ whole genome shotgun (WGS) entry which is preliminary data.</text>
</comment>
<protein>
    <recommendedName>
        <fullName evidence="3">Integrase, catalytic region, zinc finger, CCHC-type, peptidase aspartic, catalytic</fullName>
    </recommendedName>
</protein>
<reference evidence="1" key="1">
    <citation type="journal article" date="2022" name="Int. J. Mol. Sci.">
        <title>Draft Genome of Tanacetum Coccineum: Genomic Comparison of Closely Related Tanacetum-Family Plants.</title>
        <authorList>
            <person name="Yamashiro T."/>
            <person name="Shiraishi A."/>
            <person name="Nakayama K."/>
            <person name="Satake H."/>
        </authorList>
    </citation>
    <scope>NUCLEOTIDE SEQUENCE</scope>
</reference>
<proteinExistence type="predicted"/>
<keyword evidence="2" id="KW-1185">Reference proteome</keyword>
<evidence type="ECO:0008006" key="3">
    <source>
        <dbReference type="Google" id="ProtNLM"/>
    </source>
</evidence>
<name>A0ABQ5C694_9ASTR</name>
<accession>A0ABQ5C694</accession>
<sequence>MASSGSLDITNSSEGSRGFGVTTNTLEKLLGDEGSRSEGTNLTHIFIKAKLRPLKEALWASIESLLSSHNVMGSFLETLMWADHLDLLLYGRHFARFDKDGEKASKLKSLIKCVYKVIAKTLVKRQAMVIDSIIGPNQSALLEDNGVTRPKKYFELSPTEAIQFDCDIKVTNIILQGLPSEVYALVSNHKVAKELWERIQLLMQGTSLTKQERECKLYDEFVKFAYKKGKLLLQFSRDFHCYSMT</sequence>
<reference evidence="1" key="2">
    <citation type="submission" date="2022-01" db="EMBL/GenBank/DDBJ databases">
        <authorList>
            <person name="Yamashiro T."/>
            <person name="Shiraishi A."/>
            <person name="Satake H."/>
            <person name="Nakayama K."/>
        </authorList>
    </citation>
    <scope>NUCLEOTIDE SEQUENCE</scope>
</reference>
<organism evidence="1 2">
    <name type="scientific">Tanacetum coccineum</name>
    <dbReference type="NCBI Taxonomy" id="301880"/>
    <lineage>
        <taxon>Eukaryota</taxon>
        <taxon>Viridiplantae</taxon>
        <taxon>Streptophyta</taxon>
        <taxon>Embryophyta</taxon>
        <taxon>Tracheophyta</taxon>
        <taxon>Spermatophyta</taxon>
        <taxon>Magnoliopsida</taxon>
        <taxon>eudicotyledons</taxon>
        <taxon>Gunneridae</taxon>
        <taxon>Pentapetalae</taxon>
        <taxon>asterids</taxon>
        <taxon>campanulids</taxon>
        <taxon>Asterales</taxon>
        <taxon>Asteraceae</taxon>
        <taxon>Asteroideae</taxon>
        <taxon>Anthemideae</taxon>
        <taxon>Anthemidinae</taxon>
        <taxon>Tanacetum</taxon>
    </lineage>
</organism>
<dbReference type="EMBL" id="BQNB010013906">
    <property type="protein sequence ID" value="GJT21647.1"/>
    <property type="molecule type" value="Genomic_DNA"/>
</dbReference>
<evidence type="ECO:0000313" key="1">
    <source>
        <dbReference type="EMBL" id="GJT21647.1"/>
    </source>
</evidence>
<dbReference type="Proteomes" id="UP001151760">
    <property type="component" value="Unassembled WGS sequence"/>
</dbReference>